<evidence type="ECO:0000313" key="1">
    <source>
        <dbReference type="EMBL" id="GAA1709697.1"/>
    </source>
</evidence>
<evidence type="ECO:0000313" key="2">
    <source>
        <dbReference type="Proteomes" id="UP001500383"/>
    </source>
</evidence>
<dbReference type="EMBL" id="BAAAQG010000008">
    <property type="protein sequence ID" value="GAA1709697.1"/>
    <property type="molecule type" value="Genomic_DNA"/>
</dbReference>
<protein>
    <submittedName>
        <fullName evidence="1">Uncharacterized protein</fullName>
    </submittedName>
</protein>
<organism evidence="1 2">
    <name type="scientific">Dietzia cercidiphylli</name>
    <dbReference type="NCBI Taxonomy" id="498199"/>
    <lineage>
        <taxon>Bacteria</taxon>
        <taxon>Bacillati</taxon>
        <taxon>Actinomycetota</taxon>
        <taxon>Actinomycetes</taxon>
        <taxon>Mycobacteriales</taxon>
        <taxon>Dietziaceae</taxon>
        <taxon>Dietzia</taxon>
    </lineage>
</organism>
<proteinExistence type="predicted"/>
<reference evidence="1 2" key="1">
    <citation type="journal article" date="2019" name="Int. J. Syst. Evol. Microbiol.">
        <title>The Global Catalogue of Microorganisms (GCM) 10K type strain sequencing project: providing services to taxonomists for standard genome sequencing and annotation.</title>
        <authorList>
            <consortium name="The Broad Institute Genomics Platform"/>
            <consortium name="The Broad Institute Genome Sequencing Center for Infectious Disease"/>
            <person name="Wu L."/>
            <person name="Ma J."/>
        </authorList>
    </citation>
    <scope>NUCLEOTIDE SEQUENCE [LARGE SCALE GENOMIC DNA]</scope>
    <source>
        <strain evidence="1 2">JCM 16002</strain>
    </source>
</reference>
<dbReference type="Proteomes" id="UP001500383">
    <property type="component" value="Unassembled WGS sequence"/>
</dbReference>
<name>A0ABN2IQH2_9ACTN</name>
<keyword evidence="2" id="KW-1185">Reference proteome</keyword>
<accession>A0ABN2IQH2</accession>
<sequence>MVTVVHYYFGEGFDRDALTAGWQRWTDSLFPPAAAPPAG</sequence>
<comment type="caution">
    <text evidence="1">The sequence shown here is derived from an EMBL/GenBank/DDBJ whole genome shotgun (WGS) entry which is preliminary data.</text>
</comment>
<gene>
    <name evidence="1" type="ORF">GCM10009831_19170</name>
</gene>